<protein>
    <submittedName>
        <fullName evidence="2">Uncharacterized protein</fullName>
    </submittedName>
</protein>
<gene>
    <name evidence="2" type="ORF">g.36195</name>
</gene>
<feature type="non-terminal residue" evidence="2">
    <location>
        <position position="1"/>
    </location>
</feature>
<evidence type="ECO:0000256" key="1">
    <source>
        <dbReference type="SAM" id="MobiDB-lite"/>
    </source>
</evidence>
<reference evidence="2" key="1">
    <citation type="submission" date="2015-11" db="EMBL/GenBank/DDBJ databases">
        <title>De novo transcriptome assembly of four potential Pierce s Disease insect vectors from Arizona vineyards.</title>
        <authorList>
            <person name="Tassone E.E."/>
        </authorList>
    </citation>
    <scope>NUCLEOTIDE SEQUENCE</scope>
</reference>
<proteinExistence type="predicted"/>
<dbReference type="AlphaFoldDB" id="A0A1B6EKK8"/>
<feature type="region of interest" description="Disordered" evidence="1">
    <location>
        <begin position="35"/>
        <end position="62"/>
    </location>
</feature>
<organism evidence="2">
    <name type="scientific">Cuerna arida</name>
    <dbReference type="NCBI Taxonomy" id="1464854"/>
    <lineage>
        <taxon>Eukaryota</taxon>
        <taxon>Metazoa</taxon>
        <taxon>Ecdysozoa</taxon>
        <taxon>Arthropoda</taxon>
        <taxon>Hexapoda</taxon>
        <taxon>Insecta</taxon>
        <taxon>Pterygota</taxon>
        <taxon>Neoptera</taxon>
        <taxon>Paraneoptera</taxon>
        <taxon>Hemiptera</taxon>
        <taxon>Auchenorrhyncha</taxon>
        <taxon>Membracoidea</taxon>
        <taxon>Cicadellidae</taxon>
        <taxon>Cicadellinae</taxon>
        <taxon>Proconiini</taxon>
        <taxon>Cuerna</taxon>
    </lineage>
</organism>
<sequence>VPAIAQPLVRCTRRFPPIGSRTPVEQEFSLSIRGARRKGRSTRRTRIGVNSDCTPGQVTPPGNHLTVTHTYVYIDDGVPPDGLHPDRVLTAYFEKGPRPLSSQPLWASGGATCDSRSLNRFVPPERYVNKESHSGNGMPAAHATARTILRRYHHVRCTALCGVRAKGRSPRGQSRQSLATPGDVCAFITTADCARMELDDPPSPRVSANPLPREPEHGIRCIPWQAEVVLRLLQAGDQRLTAAQTRTRQLVESRAGIGQCSQARRYHRAAKVAFGRMVQLLANAGSRLIIIRSPATVPIFV</sequence>
<evidence type="ECO:0000313" key="2">
    <source>
        <dbReference type="EMBL" id="JAS38412.1"/>
    </source>
</evidence>
<dbReference type="EMBL" id="GECZ01031357">
    <property type="protein sequence ID" value="JAS38412.1"/>
    <property type="molecule type" value="Transcribed_RNA"/>
</dbReference>
<feature type="compositionally biased region" description="Basic residues" evidence="1">
    <location>
        <begin position="35"/>
        <end position="46"/>
    </location>
</feature>
<accession>A0A1B6EKK8</accession>
<name>A0A1B6EKK8_9HEMI</name>